<feature type="modified residue" description="4-aspartylphosphate" evidence="2">
    <location>
        <position position="55"/>
    </location>
</feature>
<evidence type="ECO:0000313" key="4">
    <source>
        <dbReference type="EMBL" id="MBD2194210.1"/>
    </source>
</evidence>
<reference evidence="4 5" key="1">
    <citation type="journal article" date="2020" name="ISME J.">
        <title>Comparative genomics reveals insights into cyanobacterial evolution and habitat adaptation.</title>
        <authorList>
            <person name="Chen M.Y."/>
            <person name="Teng W.K."/>
            <person name="Zhao L."/>
            <person name="Hu C.X."/>
            <person name="Zhou Y.K."/>
            <person name="Han B.P."/>
            <person name="Song L.R."/>
            <person name="Shu W.S."/>
        </authorList>
    </citation>
    <scope>NUCLEOTIDE SEQUENCE [LARGE SCALE GENOMIC DNA]</scope>
    <source>
        <strain evidence="4 5">FACHB-288</strain>
    </source>
</reference>
<comment type="caution">
    <text evidence="4">The sequence shown here is derived from an EMBL/GenBank/DDBJ whole genome shotgun (WGS) entry which is preliminary data.</text>
</comment>
<dbReference type="SMART" id="SM00448">
    <property type="entry name" value="REC"/>
    <property type="match status" value="1"/>
</dbReference>
<evidence type="ECO:0000256" key="2">
    <source>
        <dbReference type="PROSITE-ProRule" id="PRU00169"/>
    </source>
</evidence>
<dbReference type="Pfam" id="PF00072">
    <property type="entry name" value="Response_reg"/>
    <property type="match status" value="1"/>
</dbReference>
<accession>A0ABR8A2V8</accession>
<evidence type="ECO:0000313" key="5">
    <source>
        <dbReference type="Proteomes" id="UP000658514"/>
    </source>
</evidence>
<dbReference type="InterPro" id="IPR011006">
    <property type="entry name" value="CheY-like_superfamily"/>
</dbReference>
<keyword evidence="5" id="KW-1185">Reference proteome</keyword>
<protein>
    <submittedName>
        <fullName evidence="4">Response regulator</fullName>
    </submittedName>
</protein>
<evidence type="ECO:0000256" key="1">
    <source>
        <dbReference type="ARBA" id="ARBA00022553"/>
    </source>
</evidence>
<dbReference type="InterPro" id="IPR050595">
    <property type="entry name" value="Bact_response_regulator"/>
</dbReference>
<keyword evidence="1 2" id="KW-0597">Phosphoprotein</keyword>
<dbReference type="RefSeq" id="WP_190541613.1">
    <property type="nucleotide sequence ID" value="NZ_CAWPNO010000051.1"/>
</dbReference>
<proteinExistence type="predicted"/>
<dbReference type="SUPFAM" id="SSF52172">
    <property type="entry name" value="CheY-like"/>
    <property type="match status" value="1"/>
</dbReference>
<gene>
    <name evidence="4" type="ORF">H6G24_01710</name>
</gene>
<feature type="domain" description="Response regulatory" evidence="3">
    <location>
        <begin position="5"/>
        <end position="122"/>
    </location>
</feature>
<dbReference type="PROSITE" id="PS50110">
    <property type="entry name" value="RESPONSE_REGULATORY"/>
    <property type="match status" value="1"/>
</dbReference>
<dbReference type="PANTHER" id="PTHR44591">
    <property type="entry name" value="STRESS RESPONSE REGULATOR PROTEIN 1"/>
    <property type="match status" value="1"/>
</dbReference>
<evidence type="ECO:0000259" key="3">
    <source>
        <dbReference type="PROSITE" id="PS50110"/>
    </source>
</evidence>
<dbReference type="Gene3D" id="3.40.50.2300">
    <property type="match status" value="1"/>
</dbReference>
<dbReference type="Proteomes" id="UP000658514">
    <property type="component" value="Unassembled WGS sequence"/>
</dbReference>
<dbReference type="PANTHER" id="PTHR44591:SF22">
    <property type="entry name" value="CHEY SUBFAMILY"/>
    <property type="match status" value="1"/>
</dbReference>
<sequence>MSNKTILLIDDELNVRELVELCLTDLGGWNVVIPNSLVEGFQQALFNHPDAIVMDLSMHCMDYFKFMNQLRNNPETQAIPVVLLSAAARWLEPDFLQQYAISGVILKPFNPLTLSDRISQILGWHSLPISQL</sequence>
<name>A0ABR8A2V8_9CYAN</name>
<dbReference type="InterPro" id="IPR001789">
    <property type="entry name" value="Sig_transdc_resp-reg_receiver"/>
</dbReference>
<organism evidence="4 5">
    <name type="scientific">Calothrix parietina FACHB-288</name>
    <dbReference type="NCBI Taxonomy" id="2692896"/>
    <lineage>
        <taxon>Bacteria</taxon>
        <taxon>Bacillati</taxon>
        <taxon>Cyanobacteriota</taxon>
        <taxon>Cyanophyceae</taxon>
        <taxon>Nostocales</taxon>
        <taxon>Calotrichaceae</taxon>
        <taxon>Calothrix</taxon>
    </lineage>
</organism>
<dbReference type="EMBL" id="JACJQH010000002">
    <property type="protein sequence ID" value="MBD2194210.1"/>
    <property type="molecule type" value="Genomic_DNA"/>
</dbReference>